<accession>A0A2K0W9Q6</accession>
<dbReference type="Proteomes" id="UP000236664">
    <property type="component" value="Unassembled WGS sequence"/>
</dbReference>
<gene>
    <name evidence="2" type="ORF">FNYG_07648</name>
</gene>
<evidence type="ECO:0000313" key="2">
    <source>
        <dbReference type="EMBL" id="PNP78986.1"/>
    </source>
</evidence>
<feature type="region of interest" description="Disordered" evidence="1">
    <location>
        <begin position="109"/>
        <end position="134"/>
    </location>
</feature>
<dbReference type="OrthoDB" id="409136at2759"/>
<dbReference type="EMBL" id="MTQA01000094">
    <property type="protein sequence ID" value="PNP78986.1"/>
    <property type="molecule type" value="Genomic_DNA"/>
</dbReference>
<evidence type="ECO:0000256" key="1">
    <source>
        <dbReference type="SAM" id="MobiDB-lite"/>
    </source>
</evidence>
<feature type="compositionally biased region" description="Polar residues" evidence="1">
    <location>
        <begin position="109"/>
        <end position="125"/>
    </location>
</feature>
<organism evidence="2 3">
    <name type="scientific">Gibberella nygamai</name>
    <name type="common">Bean root rot disease fungus</name>
    <name type="synonym">Fusarium nygamai</name>
    <dbReference type="NCBI Taxonomy" id="42673"/>
    <lineage>
        <taxon>Eukaryota</taxon>
        <taxon>Fungi</taxon>
        <taxon>Dikarya</taxon>
        <taxon>Ascomycota</taxon>
        <taxon>Pezizomycotina</taxon>
        <taxon>Sordariomycetes</taxon>
        <taxon>Hypocreomycetidae</taxon>
        <taxon>Hypocreales</taxon>
        <taxon>Nectriaceae</taxon>
        <taxon>Fusarium</taxon>
        <taxon>Fusarium fujikuroi species complex</taxon>
    </lineage>
</organism>
<dbReference type="STRING" id="42673.A0A2K0W9Q6"/>
<reference evidence="2 3" key="1">
    <citation type="submission" date="2017-06" db="EMBL/GenBank/DDBJ databases">
        <title>Genome of Fusarium nygamai isolate CS10214.</title>
        <authorList>
            <person name="Gardiner D.M."/>
            <person name="Obanor F."/>
            <person name="Kazan K."/>
        </authorList>
    </citation>
    <scope>NUCLEOTIDE SEQUENCE [LARGE SCALE GENOMIC DNA]</scope>
    <source>
        <strain evidence="2 3">CS10214</strain>
    </source>
</reference>
<sequence length="543" mass="59893">MAITKPQTTIYFFPSQTGDKYLCREIGVYKEGQSLSRTATAGPLILLNGCTYQLTVAHVVDFVDSKKDGGYDTARSTVDDWDDWDDEEDDGASHCSVDEDIASWNISVRRNGTPDTWNDGSTDDYNSEHLSSDSAPKLATQQNNSIITTKQATLDNEEPTNDTVHLSSPPISPPSEQPVFEDFIVTQYHSYYAPEDQSSSVKSCPVSSEMDYLLIPANGDPQALASEHGKAEQVQRSEAFDLQEQTEPRPILIATASLGYIEGLVFPAPSLLRSQGAKEFRTLYCIEWDNAIPTGITGLSGSAVFDKETGLLAGHIVLGCPEKNIWYMLPILSVLHDLEIRFGQRGNCQIQIDVAAAMSLNMIEMEAANFAEPTELSQGFLDGPEIPEDQGSSQHVVSKLPITTNSGRINRPITGILKALRTENAVHLDQWSNRFGQSTHSPESDRRLLASFRNMESAFLETMALMISHPQTTSEDHQMAEIPQARANSLVTTEISETVKTCNHDRKADPQPTAWMVDIFGPWMDTGTALERRDTLALLQGKV</sequence>
<evidence type="ECO:0000313" key="3">
    <source>
        <dbReference type="Proteomes" id="UP000236664"/>
    </source>
</evidence>
<keyword evidence="3" id="KW-1185">Reference proteome</keyword>
<dbReference type="AlphaFoldDB" id="A0A2K0W9Q6"/>
<name>A0A2K0W9Q6_GIBNY</name>
<protein>
    <submittedName>
        <fullName evidence="2">Uncharacterized protein</fullName>
    </submittedName>
</protein>
<feature type="region of interest" description="Disordered" evidence="1">
    <location>
        <begin position="155"/>
        <end position="174"/>
    </location>
</feature>
<proteinExistence type="predicted"/>
<comment type="caution">
    <text evidence="2">The sequence shown here is derived from an EMBL/GenBank/DDBJ whole genome shotgun (WGS) entry which is preliminary data.</text>
</comment>